<dbReference type="PANTHER" id="PTHR30157">
    <property type="entry name" value="FERRIC REDUCTASE, NADPH-DEPENDENT"/>
    <property type="match status" value="1"/>
</dbReference>
<dbReference type="InterPro" id="IPR017938">
    <property type="entry name" value="Riboflavin_synthase-like_b-brl"/>
</dbReference>
<dbReference type="AlphaFoldDB" id="A0A2G9WQL5"/>
<protein>
    <recommendedName>
        <fullName evidence="2">FAD-binding FR-type domain-containing protein</fullName>
    </recommendedName>
</protein>
<dbReference type="Proteomes" id="UP000231070">
    <property type="component" value="Unassembled WGS sequence"/>
</dbReference>
<dbReference type="PROSITE" id="PS51384">
    <property type="entry name" value="FAD_FR"/>
    <property type="match status" value="1"/>
</dbReference>
<dbReference type="Gene3D" id="3.40.50.80">
    <property type="entry name" value="Nucleotide-binding domain of ferredoxin-NADP reductase (FNR) module"/>
    <property type="match status" value="1"/>
</dbReference>
<comment type="caution">
    <text evidence="3">The sequence shown here is derived from an EMBL/GenBank/DDBJ whole genome shotgun (WGS) entry which is preliminary data.</text>
</comment>
<dbReference type="Pfam" id="PF04954">
    <property type="entry name" value="SIP"/>
    <property type="match status" value="1"/>
</dbReference>
<evidence type="ECO:0000313" key="4">
    <source>
        <dbReference type="Proteomes" id="UP000231070"/>
    </source>
</evidence>
<dbReference type="InterPro" id="IPR017927">
    <property type="entry name" value="FAD-bd_FR_type"/>
</dbReference>
<dbReference type="OrthoDB" id="9814826at2"/>
<reference evidence="3 4" key="1">
    <citation type="submission" date="2017-08" db="EMBL/GenBank/DDBJ databases">
        <title>Pleomorphomonas carboxidotrophicus sp. nov., a new mesophilic hydrogenogenic carboxidotroph.</title>
        <authorList>
            <person name="Esquivel-Elizondo S."/>
            <person name="Krajmalnik-Brown R."/>
            <person name="Maldonado J."/>
        </authorList>
    </citation>
    <scope>NUCLEOTIDE SEQUENCE [LARGE SCALE GENOMIC DNA]</scope>
    <source>
        <strain evidence="3 4">SVCO-16</strain>
    </source>
</reference>
<gene>
    <name evidence="3" type="ORF">CJ014_22175</name>
</gene>
<dbReference type="InterPro" id="IPR039374">
    <property type="entry name" value="SIP_fam"/>
</dbReference>
<feature type="domain" description="FAD-binding FR-type" evidence="2">
    <location>
        <begin position="70"/>
        <end position="177"/>
    </location>
</feature>
<dbReference type="GO" id="GO:0016491">
    <property type="term" value="F:oxidoreductase activity"/>
    <property type="evidence" value="ECO:0007669"/>
    <property type="project" value="InterPro"/>
</dbReference>
<dbReference type="InterPro" id="IPR013113">
    <property type="entry name" value="SIP_FAD-bd"/>
</dbReference>
<comment type="similarity">
    <text evidence="1">Belongs to the SIP oxidoreductase family.</text>
</comment>
<proteinExistence type="inferred from homology"/>
<dbReference type="InterPro" id="IPR039261">
    <property type="entry name" value="FNR_nucleotide-bd"/>
</dbReference>
<dbReference type="Pfam" id="PF08021">
    <property type="entry name" value="FAD_binding_9"/>
    <property type="match status" value="1"/>
</dbReference>
<evidence type="ECO:0000256" key="1">
    <source>
        <dbReference type="ARBA" id="ARBA00035644"/>
    </source>
</evidence>
<dbReference type="SUPFAM" id="SSF63380">
    <property type="entry name" value="Riboflavin synthase domain-like"/>
    <property type="match status" value="1"/>
</dbReference>
<accession>A0A2G9WQL5</accession>
<evidence type="ECO:0000259" key="2">
    <source>
        <dbReference type="PROSITE" id="PS51384"/>
    </source>
</evidence>
<keyword evidence="4" id="KW-1185">Reference proteome</keyword>
<evidence type="ECO:0000313" key="3">
    <source>
        <dbReference type="EMBL" id="PIO97011.1"/>
    </source>
</evidence>
<dbReference type="PANTHER" id="PTHR30157:SF0">
    <property type="entry name" value="NADPH-DEPENDENT FERRIC-CHELATE REDUCTASE"/>
    <property type="match status" value="1"/>
</dbReference>
<organism evidence="3 4">
    <name type="scientific">Pleomorphomonas carboxyditropha</name>
    <dbReference type="NCBI Taxonomy" id="2023338"/>
    <lineage>
        <taxon>Bacteria</taxon>
        <taxon>Pseudomonadati</taxon>
        <taxon>Pseudomonadota</taxon>
        <taxon>Alphaproteobacteria</taxon>
        <taxon>Hyphomicrobiales</taxon>
        <taxon>Pleomorphomonadaceae</taxon>
        <taxon>Pleomorphomonas</taxon>
    </lineage>
</organism>
<dbReference type="Gene3D" id="2.40.30.10">
    <property type="entry name" value="Translation factors"/>
    <property type="match status" value="1"/>
</dbReference>
<dbReference type="EMBL" id="NQVN01000022">
    <property type="protein sequence ID" value="PIO97011.1"/>
    <property type="molecule type" value="Genomic_DNA"/>
</dbReference>
<dbReference type="CDD" id="cd06193">
    <property type="entry name" value="siderophore_interacting"/>
    <property type="match status" value="1"/>
</dbReference>
<sequence>MIFSRLLIVRANGCSTAGGNPEAHETLTLVTGHFPVFPSFPAFDPAVREDFMRPEFFAGADRLDAIRRANRRRPVSVVEAFDLTPHMRRVILRELAPSPDGPAGDEPARPAEWIKLHVPFSGSGRKHGRAYTIRQRAGGTLTIDMAVHGGLCAGWARQARPGDRAEISGPRRGFKLAWPPGEVLMGADETGLAAVASILAGLPRQTRGAVWLEVPDEGDIQPLDAPPAVAIRFLPRRTEAPGQPLMRAMREAPVAPATTVWVAAERTAALELREHFEAALPGERVYTSGYWRLPCGVPR</sequence>
<name>A0A2G9WQL5_9HYPH</name>
<dbReference type="InterPro" id="IPR007037">
    <property type="entry name" value="SIP_rossman_dom"/>
</dbReference>